<keyword evidence="4 8" id="KW-0812">Transmembrane</keyword>
<dbReference type="AlphaFoldDB" id="A0A081C847"/>
<keyword evidence="3" id="KW-1003">Cell membrane</keyword>
<evidence type="ECO:0000259" key="11">
    <source>
        <dbReference type="Pfam" id="PF21088"/>
    </source>
</evidence>
<dbReference type="Pfam" id="PF21082">
    <property type="entry name" value="MS_channel_3rd"/>
    <property type="match status" value="1"/>
</dbReference>
<gene>
    <name evidence="12" type="ORF">U27_00650</name>
</gene>
<dbReference type="InterPro" id="IPR011066">
    <property type="entry name" value="MscS_channel_C_sf"/>
</dbReference>
<feature type="transmembrane region" description="Helical" evidence="8">
    <location>
        <begin position="628"/>
        <end position="651"/>
    </location>
</feature>
<feature type="transmembrane region" description="Helical" evidence="8">
    <location>
        <begin position="402"/>
        <end position="421"/>
    </location>
</feature>
<feature type="transmembrane region" description="Helical" evidence="8">
    <location>
        <begin position="501"/>
        <end position="519"/>
    </location>
</feature>
<feature type="transmembrane region" description="Helical" evidence="8">
    <location>
        <begin position="582"/>
        <end position="607"/>
    </location>
</feature>
<protein>
    <submittedName>
        <fullName evidence="12">MscS Mechanosensitive ion channel</fullName>
    </submittedName>
</protein>
<dbReference type="Proteomes" id="UP000030661">
    <property type="component" value="Unassembled WGS sequence"/>
</dbReference>
<dbReference type="PANTHER" id="PTHR30347:SF1">
    <property type="entry name" value="MECHANOSENSITIVE CHANNEL MSCK"/>
    <property type="match status" value="1"/>
</dbReference>
<evidence type="ECO:0000256" key="8">
    <source>
        <dbReference type="SAM" id="Phobius"/>
    </source>
</evidence>
<evidence type="ECO:0000256" key="2">
    <source>
        <dbReference type="ARBA" id="ARBA00008017"/>
    </source>
</evidence>
<keyword evidence="6 8" id="KW-0472">Membrane</keyword>
<dbReference type="HOGENOM" id="CLU_016484_0_0_0"/>
<dbReference type="InterPro" id="IPR010920">
    <property type="entry name" value="LSM_dom_sf"/>
</dbReference>
<feature type="transmembrane region" description="Helical" evidence="8">
    <location>
        <begin position="286"/>
        <end position="306"/>
    </location>
</feature>
<feature type="transmembrane region" description="Helical" evidence="8">
    <location>
        <begin position="427"/>
        <end position="450"/>
    </location>
</feature>
<keyword evidence="5 8" id="KW-1133">Transmembrane helix</keyword>
<feature type="domain" description="Mechanosensitive ion channel transmembrane helices 2/3" evidence="11">
    <location>
        <begin position="639"/>
        <end position="680"/>
    </location>
</feature>
<dbReference type="InterPro" id="IPR052702">
    <property type="entry name" value="MscS-like_channel"/>
</dbReference>
<dbReference type="Pfam" id="PF21088">
    <property type="entry name" value="MS_channel_1st"/>
    <property type="match status" value="1"/>
</dbReference>
<feature type="coiled-coil region" evidence="7">
    <location>
        <begin position="125"/>
        <end position="152"/>
    </location>
</feature>
<feature type="domain" description="Mechanosensitive ion channel MscS C-terminal" evidence="10">
    <location>
        <begin position="757"/>
        <end position="837"/>
    </location>
</feature>
<evidence type="ECO:0000313" key="12">
    <source>
        <dbReference type="EMBL" id="GAK60752.1"/>
    </source>
</evidence>
<proteinExistence type="inferred from homology"/>
<evidence type="ECO:0000256" key="3">
    <source>
        <dbReference type="ARBA" id="ARBA00022475"/>
    </source>
</evidence>
<name>A0A081C847_VECG1</name>
<feature type="transmembrane region" description="Helical" evidence="8">
    <location>
        <begin position="327"/>
        <end position="348"/>
    </location>
</feature>
<feature type="transmembrane region" description="Helical" evidence="8">
    <location>
        <begin position="471"/>
        <end position="495"/>
    </location>
</feature>
<dbReference type="InterPro" id="IPR023408">
    <property type="entry name" value="MscS_beta-dom_sf"/>
</dbReference>
<feature type="transmembrane region" description="Helical" evidence="8">
    <location>
        <begin position="657"/>
        <end position="679"/>
    </location>
</feature>
<keyword evidence="7" id="KW-0175">Coiled coil</keyword>
<dbReference type="InterPro" id="IPR049142">
    <property type="entry name" value="MS_channel_1st"/>
</dbReference>
<dbReference type="Gene3D" id="1.10.287.1260">
    <property type="match status" value="1"/>
</dbReference>
<dbReference type="PANTHER" id="PTHR30347">
    <property type="entry name" value="POTASSIUM CHANNEL RELATED"/>
    <property type="match status" value="1"/>
</dbReference>
<accession>A0A081C847</accession>
<evidence type="ECO:0000259" key="10">
    <source>
        <dbReference type="Pfam" id="PF21082"/>
    </source>
</evidence>
<dbReference type="Gene3D" id="3.30.70.100">
    <property type="match status" value="1"/>
</dbReference>
<evidence type="ECO:0000256" key="4">
    <source>
        <dbReference type="ARBA" id="ARBA00022692"/>
    </source>
</evidence>
<dbReference type="GO" id="GO:0055085">
    <property type="term" value="P:transmembrane transport"/>
    <property type="evidence" value="ECO:0007669"/>
    <property type="project" value="InterPro"/>
</dbReference>
<dbReference type="InterPro" id="IPR006685">
    <property type="entry name" value="MscS_channel_2nd"/>
</dbReference>
<dbReference type="Pfam" id="PF00924">
    <property type="entry name" value="MS_channel_2nd"/>
    <property type="match status" value="1"/>
</dbReference>
<comment type="subcellular location">
    <subcellularLocation>
        <location evidence="1">Cell membrane</location>
        <topology evidence="1">Multi-pass membrane protein</topology>
    </subcellularLocation>
</comment>
<feature type="coiled-coil region" evidence="7">
    <location>
        <begin position="48"/>
        <end position="75"/>
    </location>
</feature>
<feature type="transmembrane region" description="Helical" evidence="8">
    <location>
        <begin position="363"/>
        <end position="381"/>
    </location>
</feature>
<comment type="similarity">
    <text evidence="2">Belongs to the MscS (TC 1.A.23) family.</text>
</comment>
<sequence>MKVSMSAFLRKTWKIPEVVWLVNVIFIFLTPPVFAQIVNSTSTALNSLTQKVNLLESLEKSLATEQENMKQFQEKLNQAQWFEKDINAEFNSYKIEITAYNSVLLAPETPVEELENIRTNIRMALEHIIARLKELHNERSAIEQARVKVKEQYTLNERQLQEIQTDRTAQDSRNPEAQAILKNLHTLTELLSEKQNILERTQMLHAAMIKKFEEIQQNFTTLAEKFSLQIEERKRRELFERRANPFSLLGWQQLEAEFDQLVHQGRQVLSKGFWNNTIQTLWKTEGFILFRFILFLAIAIFLLFRFRRFFIQLVQNIAHDAYPWRYLMLQVLQRSLLLFGITLFLYVYEQTRLAHSTITLSEVLVRILMILLFTYWMFDFLSFWERKQGEMKPVRVIFHLRFLLRVVRYFVICYVIVEWALGSVSVILLLARLLFEISLFFWSVPFWEIFRETPQRIFPGSSRTGQTLRSLSAGLGYIIASGGILIELAGFGLLARYWYLSWGRTFVVALWALIIFQVLREWDQGVTQSALEEQDTSLKAAHQLHWLTVRLSWVAWPVLLIAGLLFAWGAKEMVILGAFNLLTYSISIGGLDLSLLGLLYVLLILLFTHVATRFWQRVLQEKILINSGLDIGVQVSITTISVYLLWLFGILWALNSIGVGATSLAVAFGALGIGLGFGLQNIFNNFISGLILLFERPIEVKDVIEVNGIWGVVEKINVRSTVVRTFDNSALIIPNSDIISHQLTNWTFKDMRMRRTIEVGVAYGTETKLVEQTLYDIAEQHPRVLTDPAPMVLFSDFGESALIFKLRVWTLLDYGLTTENEIRFEIDRVFREKNITIPFPQRDLHIHSGSGNIVPASAGDHS</sequence>
<evidence type="ECO:0000256" key="5">
    <source>
        <dbReference type="ARBA" id="ARBA00022989"/>
    </source>
</evidence>
<evidence type="ECO:0000313" key="13">
    <source>
        <dbReference type="Proteomes" id="UP000030661"/>
    </source>
</evidence>
<evidence type="ECO:0000256" key="6">
    <source>
        <dbReference type="ARBA" id="ARBA00023136"/>
    </source>
</evidence>
<dbReference type="SUPFAM" id="SSF82861">
    <property type="entry name" value="Mechanosensitive channel protein MscS (YggB), transmembrane region"/>
    <property type="match status" value="1"/>
</dbReference>
<feature type="transmembrane region" description="Helical" evidence="8">
    <location>
        <begin position="551"/>
        <end position="570"/>
    </location>
</feature>
<dbReference type="eggNOG" id="COG3264">
    <property type="taxonomic scope" value="Bacteria"/>
</dbReference>
<dbReference type="SUPFAM" id="SSF50182">
    <property type="entry name" value="Sm-like ribonucleoproteins"/>
    <property type="match status" value="1"/>
</dbReference>
<dbReference type="EMBL" id="DF820474">
    <property type="protein sequence ID" value="GAK60752.1"/>
    <property type="molecule type" value="Genomic_DNA"/>
</dbReference>
<evidence type="ECO:0000256" key="7">
    <source>
        <dbReference type="SAM" id="Coils"/>
    </source>
</evidence>
<dbReference type="SUPFAM" id="SSF82689">
    <property type="entry name" value="Mechanosensitive channel protein MscS (YggB), C-terminal domain"/>
    <property type="match status" value="1"/>
</dbReference>
<organism evidence="12">
    <name type="scientific">Vecturithrix granuli</name>
    <dbReference type="NCBI Taxonomy" id="1499967"/>
    <lineage>
        <taxon>Bacteria</taxon>
        <taxon>Candidatus Moduliflexota</taxon>
        <taxon>Candidatus Vecturitrichia</taxon>
        <taxon>Candidatus Vecturitrichales</taxon>
        <taxon>Candidatus Vecturitrichaceae</taxon>
        <taxon>Candidatus Vecturithrix</taxon>
    </lineage>
</organism>
<dbReference type="InterPro" id="IPR049278">
    <property type="entry name" value="MS_channel_C"/>
</dbReference>
<dbReference type="STRING" id="1499967.U27_00650"/>
<feature type="domain" description="Mechanosensitive ion channel MscS" evidence="9">
    <location>
        <begin position="681"/>
        <end position="747"/>
    </location>
</feature>
<dbReference type="Gene3D" id="2.30.30.60">
    <property type="match status" value="1"/>
</dbReference>
<reference evidence="12" key="1">
    <citation type="journal article" date="2015" name="PeerJ">
        <title>First genomic representation of candidate bacterial phylum KSB3 points to enhanced environmental sensing as a trigger of wastewater bulking.</title>
        <authorList>
            <person name="Sekiguchi Y."/>
            <person name="Ohashi A."/>
            <person name="Parks D.H."/>
            <person name="Yamauchi T."/>
            <person name="Tyson G.W."/>
            <person name="Hugenholtz P."/>
        </authorList>
    </citation>
    <scope>NUCLEOTIDE SEQUENCE [LARGE SCALE GENOMIC DNA]</scope>
</reference>
<evidence type="ECO:0000256" key="1">
    <source>
        <dbReference type="ARBA" id="ARBA00004651"/>
    </source>
</evidence>
<dbReference type="GO" id="GO:0005886">
    <property type="term" value="C:plasma membrane"/>
    <property type="evidence" value="ECO:0007669"/>
    <property type="project" value="UniProtKB-SubCell"/>
</dbReference>
<dbReference type="InterPro" id="IPR011014">
    <property type="entry name" value="MscS_channel_TM-2"/>
</dbReference>
<keyword evidence="13" id="KW-1185">Reference proteome</keyword>
<evidence type="ECO:0000259" key="9">
    <source>
        <dbReference type="Pfam" id="PF00924"/>
    </source>
</evidence>